<dbReference type="STRING" id="89784.SAMN04489725_104199"/>
<feature type="domain" description="Thioesterase" evidence="2">
    <location>
        <begin position="54"/>
        <end position="129"/>
    </location>
</feature>
<reference evidence="3" key="3">
    <citation type="submission" date="2023-02" db="EMBL/GenBank/DDBJ databases">
        <title>Proposal of a novel subspecies: Alicyclobacillus hesperidum subspecies aegle.</title>
        <authorList>
            <person name="Goto K."/>
            <person name="Fujii T."/>
            <person name="Yasui K."/>
            <person name="Mochida K."/>
            <person name="Kato-Tanaka Y."/>
            <person name="Morohoshi S."/>
            <person name="An S.Y."/>
            <person name="Kasai H."/>
            <person name="Yokota A."/>
        </authorList>
    </citation>
    <scope>NUCLEOTIDE SEQUENCE</scope>
    <source>
        <strain evidence="3">DSM 12766</strain>
    </source>
</reference>
<gene>
    <name evidence="3" type="ORF">Heshes_01980</name>
    <name evidence="4" type="ORF">SAMN04489725_104199</name>
</gene>
<organism evidence="4 5">
    <name type="scientific">Alicyclobacillus hesperidum</name>
    <dbReference type="NCBI Taxonomy" id="89784"/>
    <lineage>
        <taxon>Bacteria</taxon>
        <taxon>Bacillati</taxon>
        <taxon>Bacillota</taxon>
        <taxon>Bacilli</taxon>
        <taxon>Bacillales</taxon>
        <taxon>Alicyclobacillaceae</taxon>
        <taxon>Alicyclobacillus</taxon>
    </lineage>
</organism>
<dbReference type="InterPro" id="IPR006683">
    <property type="entry name" value="Thioestr_dom"/>
</dbReference>
<dbReference type="EMBL" id="BSRA01000001">
    <property type="protein sequence ID" value="GLV12514.1"/>
    <property type="molecule type" value="Genomic_DNA"/>
</dbReference>
<evidence type="ECO:0000313" key="3">
    <source>
        <dbReference type="EMBL" id="GLV12514.1"/>
    </source>
</evidence>
<dbReference type="GO" id="GO:0016289">
    <property type="term" value="F:acyl-CoA hydrolase activity"/>
    <property type="evidence" value="ECO:0007669"/>
    <property type="project" value="UniProtKB-ARBA"/>
</dbReference>
<dbReference type="AlphaFoldDB" id="A0A1H2SRF3"/>
<dbReference type="InterPro" id="IPR029069">
    <property type="entry name" value="HotDog_dom_sf"/>
</dbReference>
<dbReference type="Pfam" id="PF03061">
    <property type="entry name" value="4HBT"/>
    <property type="match status" value="1"/>
</dbReference>
<reference evidence="4" key="1">
    <citation type="submission" date="2016-10" db="EMBL/GenBank/DDBJ databases">
        <authorList>
            <person name="de Groot N.N."/>
        </authorList>
    </citation>
    <scope>NUCLEOTIDE SEQUENCE [LARGE SCALE GENOMIC DNA]</scope>
    <source>
        <strain evidence="4">DSM 12489</strain>
    </source>
</reference>
<dbReference type="PANTHER" id="PTHR43240">
    <property type="entry name" value="1,4-DIHYDROXY-2-NAPHTHOYL-COA THIOESTERASE 1"/>
    <property type="match status" value="1"/>
</dbReference>
<keyword evidence="1" id="KW-0378">Hydrolase</keyword>
<evidence type="ECO:0000313" key="4">
    <source>
        <dbReference type="EMBL" id="SDW34170.1"/>
    </source>
</evidence>
<name>A0A1H2SRF3_9BACL</name>
<dbReference type="SUPFAM" id="SSF54637">
    <property type="entry name" value="Thioesterase/thiol ester dehydrase-isomerase"/>
    <property type="match status" value="1"/>
</dbReference>
<dbReference type="RefSeq" id="WP_006447623.1">
    <property type="nucleotide sequence ID" value="NZ_BSRA01000001.1"/>
</dbReference>
<proteinExistence type="predicted"/>
<evidence type="ECO:0000256" key="1">
    <source>
        <dbReference type="ARBA" id="ARBA00022801"/>
    </source>
</evidence>
<keyword evidence="5" id="KW-1185">Reference proteome</keyword>
<dbReference type="NCBIfam" id="TIGR00369">
    <property type="entry name" value="unchar_dom_1"/>
    <property type="match status" value="1"/>
</dbReference>
<accession>A0A1H2SRF3</accession>
<dbReference type="Gene3D" id="3.10.129.10">
    <property type="entry name" value="Hotdog Thioesterase"/>
    <property type="match status" value="1"/>
</dbReference>
<dbReference type="CDD" id="cd03443">
    <property type="entry name" value="PaaI_thioesterase"/>
    <property type="match status" value="1"/>
</dbReference>
<protein>
    <submittedName>
        <fullName evidence="3">Esterase</fullName>
    </submittedName>
</protein>
<sequence>MRSSMNPHGVDPLVLERTAAGTFSDYTGIRVTAIGENEIEAELEIRPHHLNVAGILHGGVHATLLDSLMGVLVILQYPEDPVVTTNLNVHFTEPVSEGTLRAKAAFVHRGGRTMTVEGHVHSDDGRLCAFATGTFRVLHKST</sequence>
<dbReference type="EMBL" id="FNOJ01000004">
    <property type="protein sequence ID" value="SDW34170.1"/>
    <property type="molecule type" value="Genomic_DNA"/>
</dbReference>
<reference evidence="5" key="2">
    <citation type="submission" date="2016-10" db="EMBL/GenBank/DDBJ databases">
        <authorList>
            <person name="Varghese N."/>
        </authorList>
    </citation>
    <scope>NUCLEOTIDE SEQUENCE [LARGE SCALE GENOMIC DNA]</scope>
    <source>
        <strain evidence="5">DSM 12489</strain>
    </source>
</reference>
<evidence type="ECO:0000259" key="2">
    <source>
        <dbReference type="Pfam" id="PF03061"/>
    </source>
</evidence>
<dbReference type="Proteomes" id="UP000182589">
    <property type="component" value="Unassembled WGS sequence"/>
</dbReference>
<evidence type="ECO:0000313" key="5">
    <source>
        <dbReference type="Proteomes" id="UP000182589"/>
    </source>
</evidence>
<dbReference type="Proteomes" id="UP001157137">
    <property type="component" value="Unassembled WGS sequence"/>
</dbReference>
<dbReference type="InterPro" id="IPR003736">
    <property type="entry name" value="PAAI_dom"/>
</dbReference>